<evidence type="ECO:0000256" key="1">
    <source>
        <dbReference type="SAM" id="Coils"/>
    </source>
</evidence>
<evidence type="ECO:0000313" key="4">
    <source>
        <dbReference type="Proteomes" id="UP000095283"/>
    </source>
</evidence>
<feature type="transmembrane region" description="Helical" evidence="3">
    <location>
        <begin position="457"/>
        <end position="485"/>
    </location>
</feature>
<sequence length="575" mass="65609">MFFLVCTAFVDRGFSVCNGNIDFPRLGRNIWCCLELVLETGRDWQTPLTRLFDRLYPNKWAFFAVELEHSQPTFHLLCCNCPPVSSSKRDDTPDSTEPSSQVSSPGESVSESTGFSIWIVPVTRIAISPTTKKMKVVKKVIKKKSPATDDPEDIGERKKVRVLKKKIEKKSDTPEREVATPDSLAGSITISIHSSSGSLGTADGNELQHVSNDSIHFNGIQQKLNEKEKGTNSTLNELHKKLVDSGCESTSTIGENLEVNKEPNRLNSQLRRSISRKSLTPDRRLDPIYEGKGRKERSISPVKVHMHEIVCRSNTPTEFPVIALQLILGNFFSYEQLGRLRMVHPHWDEICGQLLNSGYYKLLERSDKLLMALQRKLPADPSLHYPTSVLTNIQVHILNPVDIMRAVLDEVRCLDVIPGVCCFPYGVILDKTFLLLEQIELMLRSGDQVHKITISNFYVATIALKAVLVIFIRFLFICINVHILVHIFRLGENLRLKAAQRIIRLDSFMVESTVTKLEKEALKVKDDFKWKMDHLEQQNNQLRKDNRQLKQDYMRLESRVEVLEQKFKTMARLLS</sequence>
<keyword evidence="4" id="KW-1185">Reference proteome</keyword>
<evidence type="ECO:0000256" key="3">
    <source>
        <dbReference type="SAM" id="Phobius"/>
    </source>
</evidence>
<keyword evidence="3" id="KW-0812">Transmembrane</keyword>
<feature type="region of interest" description="Disordered" evidence="2">
    <location>
        <begin position="86"/>
        <end position="111"/>
    </location>
</feature>
<proteinExistence type="predicted"/>
<accession>A0A1I7XR48</accession>
<name>A0A1I7XR48_HETBA</name>
<evidence type="ECO:0000256" key="2">
    <source>
        <dbReference type="SAM" id="MobiDB-lite"/>
    </source>
</evidence>
<dbReference type="AlphaFoldDB" id="A0A1I7XR48"/>
<feature type="coiled-coil region" evidence="1">
    <location>
        <begin position="525"/>
        <end position="573"/>
    </location>
</feature>
<keyword evidence="3" id="KW-0472">Membrane</keyword>
<dbReference type="Proteomes" id="UP000095283">
    <property type="component" value="Unplaced"/>
</dbReference>
<feature type="compositionally biased region" description="Low complexity" evidence="2">
    <location>
        <begin position="97"/>
        <end position="111"/>
    </location>
</feature>
<keyword evidence="3" id="KW-1133">Transmembrane helix</keyword>
<keyword evidence="1" id="KW-0175">Coiled coil</keyword>
<dbReference type="WBParaSite" id="Hba_19965">
    <property type="protein sequence ID" value="Hba_19965"/>
    <property type="gene ID" value="Hba_19965"/>
</dbReference>
<reference evidence="5" key="1">
    <citation type="submission" date="2016-11" db="UniProtKB">
        <authorList>
            <consortium name="WormBaseParasite"/>
        </authorList>
    </citation>
    <scope>IDENTIFICATION</scope>
</reference>
<organism evidence="4 5">
    <name type="scientific">Heterorhabditis bacteriophora</name>
    <name type="common">Entomopathogenic nematode worm</name>
    <dbReference type="NCBI Taxonomy" id="37862"/>
    <lineage>
        <taxon>Eukaryota</taxon>
        <taxon>Metazoa</taxon>
        <taxon>Ecdysozoa</taxon>
        <taxon>Nematoda</taxon>
        <taxon>Chromadorea</taxon>
        <taxon>Rhabditida</taxon>
        <taxon>Rhabditina</taxon>
        <taxon>Rhabditomorpha</taxon>
        <taxon>Strongyloidea</taxon>
        <taxon>Heterorhabditidae</taxon>
        <taxon>Heterorhabditis</taxon>
    </lineage>
</organism>
<dbReference type="CDD" id="cd14686">
    <property type="entry name" value="bZIP"/>
    <property type="match status" value="1"/>
</dbReference>
<protein>
    <submittedName>
        <fullName evidence="5">PAX3-and PAX7-binding protein 1</fullName>
    </submittedName>
</protein>
<evidence type="ECO:0000313" key="5">
    <source>
        <dbReference type="WBParaSite" id="Hba_19965"/>
    </source>
</evidence>